<dbReference type="Pfam" id="PF06772">
    <property type="entry name" value="LtrA"/>
    <property type="match status" value="1"/>
</dbReference>
<keyword evidence="1" id="KW-0472">Membrane</keyword>
<dbReference type="EMBL" id="CADCTR010000458">
    <property type="protein sequence ID" value="CAA9241597.1"/>
    <property type="molecule type" value="Genomic_DNA"/>
</dbReference>
<feature type="transmembrane region" description="Helical" evidence="1">
    <location>
        <begin position="123"/>
        <end position="142"/>
    </location>
</feature>
<feature type="non-terminal residue" evidence="2">
    <location>
        <position position="1"/>
    </location>
</feature>
<feature type="transmembrane region" description="Helical" evidence="1">
    <location>
        <begin position="162"/>
        <end position="182"/>
    </location>
</feature>
<reference evidence="2" key="1">
    <citation type="submission" date="2020-02" db="EMBL/GenBank/DDBJ databases">
        <authorList>
            <person name="Meier V. D."/>
        </authorList>
    </citation>
    <scope>NUCLEOTIDE SEQUENCE</scope>
    <source>
        <strain evidence="2">AVDCRST_MAG93</strain>
    </source>
</reference>
<dbReference type="AlphaFoldDB" id="A0A6J4I3R1"/>
<dbReference type="PANTHER" id="PTHR36840">
    <property type="entry name" value="BLL5714 PROTEIN"/>
    <property type="match status" value="1"/>
</dbReference>
<evidence type="ECO:0000256" key="1">
    <source>
        <dbReference type="SAM" id="Phobius"/>
    </source>
</evidence>
<feature type="transmembrane region" description="Helical" evidence="1">
    <location>
        <begin position="92"/>
        <end position="111"/>
    </location>
</feature>
<feature type="transmembrane region" description="Helical" evidence="1">
    <location>
        <begin position="194"/>
        <end position="214"/>
    </location>
</feature>
<keyword evidence="1" id="KW-0812">Transmembrane</keyword>
<organism evidence="2">
    <name type="scientific">uncultured Chloroflexia bacterium</name>
    <dbReference type="NCBI Taxonomy" id="1672391"/>
    <lineage>
        <taxon>Bacteria</taxon>
        <taxon>Bacillati</taxon>
        <taxon>Chloroflexota</taxon>
        <taxon>Chloroflexia</taxon>
        <taxon>environmental samples</taxon>
    </lineage>
</organism>
<keyword evidence="1" id="KW-1133">Transmembrane helix</keyword>
<name>A0A6J4I3R1_9CHLR</name>
<sequence>LIVTLGYVVMRFAMVAQWVRAARGDPQHAPTAYRYAIGITLVQIGWVAWLLLPGAWQTEVFAVLALAELAVPVWAERITTTTWHAGHIAERYGLFTIIVLGESILSATTAIQSVVEVGTFNTSLIGVVVGGILIIFCMWWLYFDQPVADLLTSLRVALIWGYGHLLIFASAAAVGAGLAVAVDYATAHAEISALAAGATVAFPVALFLIGVWTLHQRPQATTSGQTFRGPIVALLIALTPFTAQAVLLTGLLLTGLVALRLFDSYHAHIATTARGAN</sequence>
<dbReference type="PANTHER" id="PTHR36840:SF1">
    <property type="entry name" value="BLL5714 PROTEIN"/>
    <property type="match status" value="1"/>
</dbReference>
<feature type="transmembrane region" description="Helical" evidence="1">
    <location>
        <begin position="32"/>
        <end position="52"/>
    </location>
</feature>
<accession>A0A6J4I3R1</accession>
<feature type="transmembrane region" description="Helical" evidence="1">
    <location>
        <begin position="234"/>
        <end position="259"/>
    </location>
</feature>
<proteinExistence type="predicted"/>
<protein>
    <submittedName>
        <fullName evidence="2">Integral membrane protein</fullName>
    </submittedName>
</protein>
<gene>
    <name evidence="2" type="ORF">AVDCRST_MAG93-1352</name>
</gene>
<dbReference type="InterPro" id="IPR010640">
    <property type="entry name" value="Low_temperature_requirement_A"/>
</dbReference>
<evidence type="ECO:0000313" key="2">
    <source>
        <dbReference type="EMBL" id="CAA9241597.1"/>
    </source>
</evidence>